<name>A0A8R7VAA2_TRIUA</name>
<dbReference type="Gramene" id="TuG1812S0000254400.01.T01">
    <property type="protein sequence ID" value="TuG1812S0000254400.01.T01.s_cds33038"/>
    <property type="gene ID" value="TuG1812S0000254400.01"/>
</dbReference>
<dbReference type="InterPro" id="IPR036397">
    <property type="entry name" value="RNaseH_sf"/>
</dbReference>
<sequence length="362" mass="41600">MDFVEGLPKSEGYDAIMVVVDRFTKFAHFVPLRHPFTAAQVAKSFWDNIVKPHGVPASVVSDRDKVFTSALWRELLAGAGTKLLYSTAYHPQTDGQSERVNQCTEMYLRCAVHDTPRQWRKWLPSAEFWYDSSYHASLRCSPFKALYGVEANMGSMGAWQHTPPIMRDGEEWDWAMHTDNLRAQLERAQKRFKKYADINRTERSFQIGEQVLLKLQPHVQKSLASRPCAKLAYKFFGPFKILDKIGNLAYRLDLPQDSRIHPIFHISQLKPLTPNYSPVFSELPSTGDLTTVDTTPVAILDRRMMKRGNASVVQLHVQWDKPATATTWEDYDVLRRRFPAAPIWNHQDSSEDARSEDRESVT</sequence>
<dbReference type="AlphaFoldDB" id="A0A8R7VAA2"/>
<dbReference type="GO" id="GO:0015074">
    <property type="term" value="P:DNA integration"/>
    <property type="evidence" value="ECO:0007669"/>
    <property type="project" value="InterPro"/>
</dbReference>
<evidence type="ECO:0000259" key="1">
    <source>
        <dbReference type="PROSITE" id="PS50994"/>
    </source>
</evidence>
<accession>A0A8R7VAA2</accession>
<dbReference type="SUPFAM" id="SSF53098">
    <property type="entry name" value="Ribonuclease H-like"/>
    <property type="match status" value="1"/>
</dbReference>
<dbReference type="InterPro" id="IPR056924">
    <property type="entry name" value="SH3_Tf2-1"/>
</dbReference>
<reference evidence="2" key="2">
    <citation type="submission" date="2022-06" db="UniProtKB">
        <authorList>
            <consortium name="EnsemblPlants"/>
        </authorList>
    </citation>
    <scope>IDENTIFICATION</scope>
</reference>
<dbReference type="PROSITE" id="PS50994">
    <property type="entry name" value="INTEGRASE"/>
    <property type="match status" value="1"/>
</dbReference>
<dbReference type="InterPro" id="IPR050951">
    <property type="entry name" value="Retrovirus_Pol_polyprotein"/>
</dbReference>
<dbReference type="GO" id="GO:0003676">
    <property type="term" value="F:nucleic acid binding"/>
    <property type="evidence" value="ECO:0007669"/>
    <property type="project" value="InterPro"/>
</dbReference>
<evidence type="ECO:0000313" key="2">
    <source>
        <dbReference type="EnsemblPlants" id="TuG1812S0000254400.01.T01.s_cds33038"/>
    </source>
</evidence>
<dbReference type="Pfam" id="PF00665">
    <property type="entry name" value="rve"/>
    <property type="match status" value="1"/>
</dbReference>
<dbReference type="Proteomes" id="UP000015106">
    <property type="component" value="Unassembled WGS sequence"/>
</dbReference>
<dbReference type="Pfam" id="PF24626">
    <property type="entry name" value="SH3_Tf2-1"/>
    <property type="match status" value="1"/>
</dbReference>
<dbReference type="Gene3D" id="3.30.420.10">
    <property type="entry name" value="Ribonuclease H-like superfamily/Ribonuclease H"/>
    <property type="match status" value="1"/>
</dbReference>
<dbReference type="PANTHER" id="PTHR37984">
    <property type="entry name" value="PROTEIN CBG26694"/>
    <property type="match status" value="1"/>
</dbReference>
<dbReference type="EnsemblPlants" id="TuG1812S0000254400.01.T01">
    <property type="protein sequence ID" value="TuG1812S0000254400.01.T01.s_cds33038"/>
    <property type="gene ID" value="TuG1812S0000254400.01"/>
</dbReference>
<feature type="domain" description="Integrase catalytic" evidence="1">
    <location>
        <begin position="1"/>
        <end position="150"/>
    </location>
</feature>
<dbReference type="InterPro" id="IPR001584">
    <property type="entry name" value="Integrase_cat-core"/>
</dbReference>
<evidence type="ECO:0000313" key="3">
    <source>
        <dbReference type="Proteomes" id="UP000015106"/>
    </source>
</evidence>
<proteinExistence type="predicted"/>
<protein>
    <recommendedName>
        <fullName evidence="1">Integrase catalytic domain-containing protein</fullName>
    </recommendedName>
</protein>
<dbReference type="InterPro" id="IPR012337">
    <property type="entry name" value="RNaseH-like_sf"/>
</dbReference>
<keyword evidence="3" id="KW-1185">Reference proteome</keyword>
<reference evidence="3" key="1">
    <citation type="journal article" date="2013" name="Nature">
        <title>Draft genome of the wheat A-genome progenitor Triticum urartu.</title>
        <authorList>
            <person name="Ling H.Q."/>
            <person name="Zhao S."/>
            <person name="Liu D."/>
            <person name="Wang J."/>
            <person name="Sun H."/>
            <person name="Zhang C."/>
            <person name="Fan H."/>
            <person name="Li D."/>
            <person name="Dong L."/>
            <person name="Tao Y."/>
            <person name="Gao C."/>
            <person name="Wu H."/>
            <person name="Li Y."/>
            <person name="Cui Y."/>
            <person name="Guo X."/>
            <person name="Zheng S."/>
            <person name="Wang B."/>
            <person name="Yu K."/>
            <person name="Liang Q."/>
            <person name="Yang W."/>
            <person name="Lou X."/>
            <person name="Chen J."/>
            <person name="Feng M."/>
            <person name="Jian J."/>
            <person name="Zhang X."/>
            <person name="Luo G."/>
            <person name="Jiang Y."/>
            <person name="Liu J."/>
            <person name="Wang Z."/>
            <person name="Sha Y."/>
            <person name="Zhang B."/>
            <person name="Wu H."/>
            <person name="Tang D."/>
            <person name="Shen Q."/>
            <person name="Xue P."/>
            <person name="Zou S."/>
            <person name="Wang X."/>
            <person name="Liu X."/>
            <person name="Wang F."/>
            <person name="Yang Y."/>
            <person name="An X."/>
            <person name="Dong Z."/>
            <person name="Zhang K."/>
            <person name="Zhang X."/>
            <person name="Luo M.C."/>
            <person name="Dvorak J."/>
            <person name="Tong Y."/>
            <person name="Wang J."/>
            <person name="Yang H."/>
            <person name="Li Z."/>
            <person name="Wang D."/>
            <person name="Zhang A."/>
            <person name="Wang J."/>
        </authorList>
    </citation>
    <scope>NUCLEOTIDE SEQUENCE</scope>
    <source>
        <strain evidence="3">cv. G1812</strain>
    </source>
</reference>
<organism evidence="2 3">
    <name type="scientific">Triticum urartu</name>
    <name type="common">Red wild einkorn</name>
    <name type="synonym">Crithodium urartu</name>
    <dbReference type="NCBI Taxonomy" id="4572"/>
    <lineage>
        <taxon>Eukaryota</taxon>
        <taxon>Viridiplantae</taxon>
        <taxon>Streptophyta</taxon>
        <taxon>Embryophyta</taxon>
        <taxon>Tracheophyta</taxon>
        <taxon>Spermatophyta</taxon>
        <taxon>Magnoliopsida</taxon>
        <taxon>Liliopsida</taxon>
        <taxon>Poales</taxon>
        <taxon>Poaceae</taxon>
        <taxon>BOP clade</taxon>
        <taxon>Pooideae</taxon>
        <taxon>Triticodae</taxon>
        <taxon>Triticeae</taxon>
        <taxon>Triticinae</taxon>
        <taxon>Triticum</taxon>
    </lineage>
</organism>
<dbReference type="PANTHER" id="PTHR37984:SF5">
    <property type="entry name" value="PROTEIN NYNRIN-LIKE"/>
    <property type="match status" value="1"/>
</dbReference>